<name>A0A133UB90_9EURY</name>
<keyword evidence="3" id="KW-1185">Reference proteome</keyword>
<feature type="non-terminal residue" evidence="2">
    <location>
        <position position="122"/>
    </location>
</feature>
<feature type="compositionally biased region" description="Basic and acidic residues" evidence="1">
    <location>
        <begin position="1"/>
        <end position="11"/>
    </location>
</feature>
<sequence length="122" mass="13493">MLKKEAVKKGEATSISTAKRRKEISHHPTTYHAPPAVGTRRGKRENPVGNELSPLSRRTSAGATITPHLHPSTPIAHFTVFPVSPSCLSSVRVRDAIHEQYAAGLFVLYEKHERTVGYEGWL</sequence>
<dbReference type="Proteomes" id="UP000070373">
    <property type="component" value="Unassembled WGS sequence"/>
</dbReference>
<evidence type="ECO:0000256" key="1">
    <source>
        <dbReference type="SAM" id="MobiDB-lite"/>
    </source>
</evidence>
<accession>A0A133UB90</accession>
<protein>
    <submittedName>
        <fullName evidence="2">Uncharacterized protein</fullName>
    </submittedName>
</protein>
<evidence type="ECO:0000313" key="2">
    <source>
        <dbReference type="EMBL" id="KXA91437.1"/>
    </source>
</evidence>
<dbReference type="EMBL" id="LHXN01000111">
    <property type="protein sequence ID" value="KXA91437.1"/>
    <property type="molecule type" value="Genomic_DNA"/>
</dbReference>
<comment type="caution">
    <text evidence="2">The sequence shown here is derived from an EMBL/GenBank/DDBJ whole genome shotgun (WGS) entry which is preliminary data.</text>
</comment>
<evidence type="ECO:0000313" key="3">
    <source>
        <dbReference type="Proteomes" id="UP000070373"/>
    </source>
</evidence>
<proteinExistence type="predicted"/>
<reference evidence="2 3" key="1">
    <citation type="journal article" date="2016" name="Sci. Rep.">
        <title>Metabolic traits of an uncultured archaeal lineage -MSBL1- from brine pools of the Red Sea.</title>
        <authorList>
            <person name="Mwirichia R."/>
            <person name="Alam I."/>
            <person name="Rashid M."/>
            <person name="Vinu M."/>
            <person name="Ba-Alawi W."/>
            <person name="Anthony Kamau A."/>
            <person name="Kamanda Ngugi D."/>
            <person name="Goker M."/>
            <person name="Klenk H.P."/>
            <person name="Bajic V."/>
            <person name="Stingl U."/>
        </authorList>
    </citation>
    <scope>NUCLEOTIDE SEQUENCE [LARGE SCALE GENOMIC DNA]</scope>
    <source>
        <strain evidence="2">SCGC-AAA259E17</strain>
    </source>
</reference>
<dbReference type="AlphaFoldDB" id="A0A133UB90"/>
<feature type="region of interest" description="Disordered" evidence="1">
    <location>
        <begin position="1"/>
        <end position="68"/>
    </location>
</feature>
<organism evidence="2 3">
    <name type="scientific">candidate division MSBL1 archaeon SCGC-AAA259E17</name>
    <dbReference type="NCBI Taxonomy" id="1698263"/>
    <lineage>
        <taxon>Archaea</taxon>
        <taxon>Methanobacteriati</taxon>
        <taxon>Methanobacteriota</taxon>
        <taxon>candidate division MSBL1</taxon>
    </lineage>
</organism>
<gene>
    <name evidence="2" type="ORF">AKJ64_04725</name>
</gene>